<dbReference type="STRING" id="747676.F4REB2"/>
<accession>F4REB2</accession>
<sequence length="555" mass="60887">MSIPNLPTSSTLTGSQVVSNLESLADSFEQRVSSTQTTGNHPTSVVHATSATNDKRKRKKSNKNNKSNKKGKPSNDTPSVNVADIVAMNMSSIDLRALAELHAQSGMTQAVLHSVLKFHEEMETLKAIKALKLGITVSTMEEVFGKYLGVRQPSAWNGFLQSELAKAVFKAGKLSLHIAMRRLSAQWATFDKKEKASYQKVSQIANVNTREGHSNTQDEITNTQDGITNTQDGITNTQDGITNTQDGITNTQDGITNTQDGITNTQDGITNNLNANDTSDVNHDSPDHQSCTNILTNPRCLKKYKETAEKLLDQTLAKLQCISIAKSNHFEMILIAVSNHIGKHHFQVTRNTVGLNKAINVIYESDGINKLPAQLQSFLVGKEPNSLAIGLAESKQKWSTPSQDYYVFDTVGLKHWPWSKCNATLAAAGRQLKLLPGARSVKSTFKMPSSNLNAAKVAALDADLKANLIQLVPIQTQADIQLSKTQPDFSPNRSHQPQTNSSTDILDQTQDNQIHTLNRTQNDIQNGFSNGFNRVNTDIMERRGLNVDPMLFATV</sequence>
<dbReference type="VEuPathDB" id="FungiDB:MELLADRAFT_96307"/>
<feature type="compositionally biased region" description="Basic residues" evidence="1">
    <location>
        <begin position="55"/>
        <end position="72"/>
    </location>
</feature>
<dbReference type="AlphaFoldDB" id="F4REB2"/>
<feature type="compositionally biased region" description="Polar residues" evidence="1">
    <location>
        <begin position="30"/>
        <end position="52"/>
    </location>
</feature>
<dbReference type="InParanoid" id="F4REB2"/>
<dbReference type="RefSeq" id="XP_007407418.1">
    <property type="nucleotide sequence ID" value="XM_007407356.1"/>
</dbReference>
<dbReference type="Proteomes" id="UP000001072">
    <property type="component" value="Unassembled WGS sequence"/>
</dbReference>
<feature type="region of interest" description="Disordered" evidence="1">
    <location>
        <begin position="485"/>
        <end position="505"/>
    </location>
</feature>
<keyword evidence="3" id="KW-1185">Reference proteome</keyword>
<dbReference type="HOGENOM" id="CLU_043422_0_0_1"/>
<dbReference type="OrthoDB" id="2500693at2759"/>
<protein>
    <submittedName>
        <fullName evidence="2">Uncharacterized protein</fullName>
    </submittedName>
</protein>
<dbReference type="eggNOG" id="ENOG502SDWX">
    <property type="taxonomic scope" value="Eukaryota"/>
</dbReference>
<proteinExistence type="predicted"/>
<feature type="region of interest" description="Disordered" evidence="1">
    <location>
        <begin position="29"/>
        <end position="79"/>
    </location>
</feature>
<evidence type="ECO:0000313" key="3">
    <source>
        <dbReference type="Proteomes" id="UP000001072"/>
    </source>
</evidence>
<organism evidence="3">
    <name type="scientific">Melampsora larici-populina (strain 98AG31 / pathotype 3-4-7)</name>
    <name type="common">Poplar leaf rust fungus</name>
    <dbReference type="NCBI Taxonomy" id="747676"/>
    <lineage>
        <taxon>Eukaryota</taxon>
        <taxon>Fungi</taxon>
        <taxon>Dikarya</taxon>
        <taxon>Basidiomycota</taxon>
        <taxon>Pucciniomycotina</taxon>
        <taxon>Pucciniomycetes</taxon>
        <taxon>Pucciniales</taxon>
        <taxon>Melampsoraceae</taxon>
        <taxon>Melampsora</taxon>
    </lineage>
</organism>
<gene>
    <name evidence="2" type="ORF">MELLADRAFT_96307</name>
</gene>
<dbReference type="GeneID" id="18937558"/>
<evidence type="ECO:0000313" key="2">
    <source>
        <dbReference type="EMBL" id="EGG09058.1"/>
    </source>
</evidence>
<evidence type="ECO:0000256" key="1">
    <source>
        <dbReference type="SAM" id="MobiDB-lite"/>
    </source>
</evidence>
<name>F4REB2_MELLP</name>
<dbReference type="EMBL" id="GL883098">
    <property type="protein sequence ID" value="EGG09058.1"/>
    <property type="molecule type" value="Genomic_DNA"/>
</dbReference>
<dbReference type="KEGG" id="mlr:MELLADRAFT_96307"/>
<reference evidence="3" key="1">
    <citation type="journal article" date="2011" name="Proc. Natl. Acad. Sci. U.S.A.">
        <title>Obligate biotrophy features unraveled by the genomic analysis of rust fungi.</title>
        <authorList>
            <person name="Duplessis S."/>
            <person name="Cuomo C.A."/>
            <person name="Lin Y.-C."/>
            <person name="Aerts A."/>
            <person name="Tisserant E."/>
            <person name="Veneault-Fourrey C."/>
            <person name="Joly D.L."/>
            <person name="Hacquard S."/>
            <person name="Amselem J."/>
            <person name="Cantarel B.L."/>
            <person name="Chiu R."/>
            <person name="Coutinho P.M."/>
            <person name="Feau N."/>
            <person name="Field M."/>
            <person name="Frey P."/>
            <person name="Gelhaye E."/>
            <person name="Goldberg J."/>
            <person name="Grabherr M.G."/>
            <person name="Kodira C.D."/>
            <person name="Kohler A."/>
            <person name="Kuees U."/>
            <person name="Lindquist E.A."/>
            <person name="Lucas S.M."/>
            <person name="Mago R."/>
            <person name="Mauceli E."/>
            <person name="Morin E."/>
            <person name="Murat C."/>
            <person name="Pangilinan J.L."/>
            <person name="Park R."/>
            <person name="Pearson M."/>
            <person name="Quesneville H."/>
            <person name="Rouhier N."/>
            <person name="Sakthikumar S."/>
            <person name="Salamov A.A."/>
            <person name="Schmutz J."/>
            <person name="Selles B."/>
            <person name="Shapiro H."/>
            <person name="Tanguay P."/>
            <person name="Tuskan G.A."/>
            <person name="Henrissat B."/>
            <person name="Van de Peer Y."/>
            <person name="Rouze P."/>
            <person name="Ellis J.G."/>
            <person name="Dodds P.N."/>
            <person name="Schein J.E."/>
            <person name="Zhong S."/>
            <person name="Hamelin R.C."/>
            <person name="Grigoriev I.V."/>
            <person name="Szabo L.J."/>
            <person name="Martin F."/>
        </authorList>
    </citation>
    <scope>NUCLEOTIDE SEQUENCE [LARGE SCALE GENOMIC DNA]</scope>
    <source>
        <strain evidence="3">98AG31 / pathotype 3-4-7</strain>
    </source>
</reference>